<organism evidence="1 2">
    <name type="scientific">Nocardiopsis sinuspersici</name>
    <dbReference type="NCBI Taxonomy" id="501010"/>
    <lineage>
        <taxon>Bacteria</taxon>
        <taxon>Bacillati</taxon>
        <taxon>Actinomycetota</taxon>
        <taxon>Actinomycetes</taxon>
        <taxon>Streptosporangiales</taxon>
        <taxon>Nocardiopsidaceae</taxon>
        <taxon>Nocardiopsis</taxon>
    </lineage>
</organism>
<gene>
    <name evidence="1" type="ORF">HNR06_001831</name>
</gene>
<proteinExistence type="predicted"/>
<evidence type="ECO:0000313" key="2">
    <source>
        <dbReference type="Proteomes" id="UP000584931"/>
    </source>
</evidence>
<dbReference type="Proteomes" id="UP000584931">
    <property type="component" value="Unassembled WGS sequence"/>
</dbReference>
<dbReference type="EMBL" id="JACCHL010000001">
    <property type="protein sequence ID" value="NYH52242.1"/>
    <property type="molecule type" value="Genomic_DNA"/>
</dbReference>
<sequence length="36" mass="3462">MAGLIGLGADLGLGESDREVVGEGGEQVAAYLVASG</sequence>
<name>A0A7Y9XC88_9ACTN</name>
<dbReference type="AlphaFoldDB" id="A0A7Y9XC88"/>
<evidence type="ECO:0000313" key="1">
    <source>
        <dbReference type="EMBL" id="NYH52242.1"/>
    </source>
</evidence>
<accession>A0A7Y9XC88</accession>
<reference evidence="1 2" key="1">
    <citation type="submission" date="2020-07" db="EMBL/GenBank/DDBJ databases">
        <title>Sequencing the genomes of 1000 actinobacteria strains.</title>
        <authorList>
            <person name="Klenk H.-P."/>
        </authorList>
    </citation>
    <scope>NUCLEOTIDE SEQUENCE [LARGE SCALE GENOMIC DNA]</scope>
    <source>
        <strain evidence="1 2">DSM 45278</strain>
    </source>
</reference>
<comment type="caution">
    <text evidence="1">The sequence shown here is derived from an EMBL/GenBank/DDBJ whole genome shotgun (WGS) entry which is preliminary data.</text>
</comment>
<protein>
    <submittedName>
        <fullName evidence="1">Uncharacterized protein</fullName>
    </submittedName>
</protein>